<dbReference type="CDD" id="cd17335">
    <property type="entry name" value="MFS_MFSD6"/>
    <property type="match status" value="1"/>
</dbReference>
<keyword evidence="6 8" id="KW-1133">Transmembrane helix</keyword>
<name>A0A1Y6D494_9GAMM</name>
<evidence type="ECO:0000256" key="3">
    <source>
        <dbReference type="ARBA" id="ARBA00022475"/>
    </source>
</evidence>
<evidence type="ECO:0000313" key="10">
    <source>
        <dbReference type="EMBL" id="SMF95362.1"/>
    </source>
</evidence>
<feature type="transmembrane region" description="Helical" evidence="8">
    <location>
        <begin position="38"/>
        <end position="57"/>
    </location>
</feature>
<feature type="transmembrane region" description="Helical" evidence="8">
    <location>
        <begin position="7"/>
        <end position="26"/>
    </location>
</feature>
<keyword evidence="11" id="KW-1185">Reference proteome</keyword>
<feature type="transmembrane region" description="Helical" evidence="8">
    <location>
        <begin position="287"/>
        <end position="313"/>
    </location>
</feature>
<dbReference type="STRING" id="1760988.SAMN02949497_2725"/>
<evidence type="ECO:0000256" key="6">
    <source>
        <dbReference type="ARBA" id="ARBA00022989"/>
    </source>
</evidence>
<evidence type="ECO:0000259" key="9">
    <source>
        <dbReference type="Pfam" id="PF12832"/>
    </source>
</evidence>
<dbReference type="InterPro" id="IPR026032">
    <property type="entry name" value="HcaT-like"/>
</dbReference>
<dbReference type="GO" id="GO:0015528">
    <property type="term" value="F:lactose:proton symporter activity"/>
    <property type="evidence" value="ECO:0007669"/>
    <property type="project" value="TreeGrafter"/>
</dbReference>
<proteinExistence type="predicted"/>
<evidence type="ECO:0000256" key="1">
    <source>
        <dbReference type="ARBA" id="ARBA00004429"/>
    </source>
</evidence>
<feature type="transmembrane region" description="Helical" evidence="8">
    <location>
        <begin position="69"/>
        <end position="87"/>
    </location>
</feature>
<dbReference type="PIRSF" id="PIRSF004925">
    <property type="entry name" value="HcaT"/>
    <property type="match status" value="1"/>
</dbReference>
<accession>A0A1Y6D494</accession>
<evidence type="ECO:0000256" key="5">
    <source>
        <dbReference type="ARBA" id="ARBA00022692"/>
    </source>
</evidence>
<keyword evidence="4" id="KW-0997">Cell inner membrane</keyword>
<feature type="transmembrane region" description="Helical" evidence="8">
    <location>
        <begin position="131"/>
        <end position="148"/>
    </location>
</feature>
<dbReference type="InterPro" id="IPR024989">
    <property type="entry name" value="MFS_assoc_dom"/>
</dbReference>
<dbReference type="PANTHER" id="PTHR23522:SF10">
    <property type="entry name" value="3-PHENYLPROPIONIC ACID TRANSPORTER-RELATED"/>
    <property type="match status" value="1"/>
</dbReference>
<sequence length="379" mass="41085">MPYVRLSGIYFFYFSALGAFLPYWPLYLEGIGFDPIQIGQIMAIPAATKIVSPNLWGWLADHTGRTLRLIRWAAFSTFVAFCAVFWVRDYAGVVGVMLGFSFFWNAILPLFETITLGHLHGQAQRYSGIRMWGSIGFIAWVAALGKGLDGPFPVACLPQAVALLFGALWLNTLVVPSSGRENHGEGQGSLAGILKRPDVIAFFVANMLLQVAHGPYYVFFSVYLEEHGFDGAGIGQLWALGVFAEIVLFAGFHRLLRLASPRAILLGSLALSAARWLMIAWGVDHLAWLLIAQVLHAASFGAVHAVAIHLVHGYFRGPHHGKGQALYSSLSFGLGGALGSFLSGYGWEDWGPRGVYTAAAGCCLLALGVAWPRVGRSVA</sequence>
<feature type="transmembrane region" description="Helical" evidence="8">
    <location>
        <begin position="263"/>
        <end position="281"/>
    </location>
</feature>
<gene>
    <name evidence="10" type="ORF">SAMN02949497_2725</name>
</gene>
<feature type="transmembrane region" description="Helical" evidence="8">
    <location>
        <begin position="325"/>
        <end position="347"/>
    </location>
</feature>
<dbReference type="GO" id="GO:0005886">
    <property type="term" value="C:plasma membrane"/>
    <property type="evidence" value="ECO:0007669"/>
    <property type="project" value="UniProtKB-SubCell"/>
</dbReference>
<feature type="transmembrane region" description="Helical" evidence="8">
    <location>
        <begin position="160"/>
        <end position="178"/>
    </location>
</feature>
<dbReference type="Proteomes" id="UP000192923">
    <property type="component" value="Unassembled WGS sequence"/>
</dbReference>
<evidence type="ECO:0000256" key="4">
    <source>
        <dbReference type="ARBA" id="ARBA00022519"/>
    </source>
</evidence>
<feature type="transmembrane region" description="Helical" evidence="8">
    <location>
        <begin position="236"/>
        <end position="256"/>
    </location>
</feature>
<dbReference type="AlphaFoldDB" id="A0A1Y6D494"/>
<evidence type="ECO:0000256" key="8">
    <source>
        <dbReference type="SAM" id="Phobius"/>
    </source>
</evidence>
<dbReference type="Pfam" id="PF12832">
    <property type="entry name" value="MFS_1_like"/>
    <property type="match status" value="1"/>
</dbReference>
<evidence type="ECO:0000256" key="2">
    <source>
        <dbReference type="ARBA" id="ARBA00022448"/>
    </source>
</evidence>
<evidence type="ECO:0000256" key="7">
    <source>
        <dbReference type="ARBA" id="ARBA00023136"/>
    </source>
</evidence>
<feature type="domain" description="Major facilitator superfamily associated" evidence="9">
    <location>
        <begin position="3"/>
        <end position="356"/>
    </location>
</feature>
<feature type="transmembrane region" description="Helical" evidence="8">
    <location>
        <begin position="199"/>
        <end position="224"/>
    </location>
</feature>
<reference evidence="10 11" key="1">
    <citation type="submission" date="2016-12" db="EMBL/GenBank/DDBJ databases">
        <authorList>
            <person name="Song W.-J."/>
            <person name="Kurnit D.M."/>
        </authorList>
    </citation>
    <scope>NUCLEOTIDE SEQUENCE [LARGE SCALE GENOMIC DNA]</scope>
    <source>
        <strain evidence="10 11">175</strain>
    </source>
</reference>
<protein>
    <submittedName>
        <fullName evidence="10">MFS transporter, PPP family, 3-phenylpropionic acid transporter</fullName>
    </submittedName>
</protein>
<dbReference type="EMBL" id="FXAM01000001">
    <property type="protein sequence ID" value="SMF95362.1"/>
    <property type="molecule type" value="Genomic_DNA"/>
</dbReference>
<feature type="transmembrane region" description="Helical" evidence="8">
    <location>
        <begin position="353"/>
        <end position="371"/>
    </location>
</feature>
<dbReference type="InterPro" id="IPR036259">
    <property type="entry name" value="MFS_trans_sf"/>
</dbReference>
<keyword evidence="7 8" id="KW-0472">Membrane</keyword>
<comment type="subcellular location">
    <subcellularLocation>
        <location evidence="1">Cell inner membrane</location>
        <topology evidence="1">Multi-pass membrane protein</topology>
    </subcellularLocation>
</comment>
<keyword evidence="3" id="KW-1003">Cell membrane</keyword>
<dbReference type="GO" id="GO:0030395">
    <property type="term" value="F:lactose binding"/>
    <property type="evidence" value="ECO:0007669"/>
    <property type="project" value="TreeGrafter"/>
</dbReference>
<dbReference type="Gene3D" id="1.20.1250.20">
    <property type="entry name" value="MFS general substrate transporter like domains"/>
    <property type="match status" value="2"/>
</dbReference>
<dbReference type="NCBIfam" id="NF037955">
    <property type="entry name" value="mfs"/>
    <property type="match status" value="1"/>
</dbReference>
<evidence type="ECO:0000313" key="11">
    <source>
        <dbReference type="Proteomes" id="UP000192923"/>
    </source>
</evidence>
<organism evidence="10 11">
    <name type="scientific">Methylomagnum ishizawai</name>
    <dbReference type="NCBI Taxonomy" id="1760988"/>
    <lineage>
        <taxon>Bacteria</taxon>
        <taxon>Pseudomonadati</taxon>
        <taxon>Pseudomonadota</taxon>
        <taxon>Gammaproteobacteria</taxon>
        <taxon>Methylococcales</taxon>
        <taxon>Methylococcaceae</taxon>
        <taxon>Methylomagnum</taxon>
    </lineage>
</organism>
<keyword evidence="2" id="KW-0813">Transport</keyword>
<dbReference type="SUPFAM" id="SSF103473">
    <property type="entry name" value="MFS general substrate transporter"/>
    <property type="match status" value="1"/>
</dbReference>
<dbReference type="PANTHER" id="PTHR23522">
    <property type="entry name" value="BLL5896 PROTEIN"/>
    <property type="match status" value="1"/>
</dbReference>
<feature type="transmembrane region" description="Helical" evidence="8">
    <location>
        <begin position="93"/>
        <end position="111"/>
    </location>
</feature>
<keyword evidence="5 8" id="KW-0812">Transmembrane</keyword>